<dbReference type="AlphaFoldDB" id="A0A498KBD7"/>
<evidence type="ECO:0000313" key="2">
    <source>
        <dbReference type="Proteomes" id="UP000290289"/>
    </source>
</evidence>
<name>A0A498KBD7_MALDO</name>
<accession>A0A498KBD7</accession>
<dbReference type="Proteomes" id="UP000290289">
    <property type="component" value="Chromosome 3"/>
</dbReference>
<gene>
    <name evidence="1" type="ORF">DVH24_002931</name>
</gene>
<comment type="caution">
    <text evidence="1">The sequence shown here is derived from an EMBL/GenBank/DDBJ whole genome shotgun (WGS) entry which is preliminary data.</text>
</comment>
<evidence type="ECO:0000313" key="1">
    <source>
        <dbReference type="EMBL" id="RXI02853.1"/>
    </source>
</evidence>
<organism evidence="1 2">
    <name type="scientific">Malus domestica</name>
    <name type="common">Apple</name>
    <name type="synonym">Pyrus malus</name>
    <dbReference type="NCBI Taxonomy" id="3750"/>
    <lineage>
        <taxon>Eukaryota</taxon>
        <taxon>Viridiplantae</taxon>
        <taxon>Streptophyta</taxon>
        <taxon>Embryophyta</taxon>
        <taxon>Tracheophyta</taxon>
        <taxon>Spermatophyta</taxon>
        <taxon>Magnoliopsida</taxon>
        <taxon>eudicotyledons</taxon>
        <taxon>Gunneridae</taxon>
        <taxon>Pentapetalae</taxon>
        <taxon>rosids</taxon>
        <taxon>fabids</taxon>
        <taxon>Rosales</taxon>
        <taxon>Rosaceae</taxon>
        <taxon>Amygdaloideae</taxon>
        <taxon>Maleae</taxon>
        <taxon>Malus</taxon>
    </lineage>
</organism>
<reference evidence="1 2" key="1">
    <citation type="submission" date="2018-10" db="EMBL/GenBank/DDBJ databases">
        <title>A high-quality apple genome assembly.</title>
        <authorList>
            <person name="Hu J."/>
        </authorList>
    </citation>
    <scope>NUCLEOTIDE SEQUENCE [LARGE SCALE GENOMIC DNA]</scope>
    <source>
        <strain evidence="2">cv. HFTH1</strain>
        <tissue evidence="1">Young leaf</tissue>
    </source>
</reference>
<sequence>MALWKLIDMRVVTMFCSYRKTEGLLSVSSLLPSPGMLVQLSYFALGIGWTPERNQDIMLAQLALFLQQLLLYLVQQREVMAGNLIGRSYIACVWLIQPRVRILGRLCMDVNLLISYHVLLLALTYERSKNLSSHRSK</sequence>
<proteinExistence type="predicted"/>
<protein>
    <submittedName>
        <fullName evidence="1">Uncharacterized protein</fullName>
    </submittedName>
</protein>
<keyword evidence="2" id="KW-1185">Reference proteome</keyword>
<dbReference type="EMBL" id="RDQH01000329">
    <property type="protein sequence ID" value="RXI02853.1"/>
    <property type="molecule type" value="Genomic_DNA"/>
</dbReference>